<dbReference type="EMBL" id="JALJOV010001238">
    <property type="protein sequence ID" value="KAK9851544.1"/>
    <property type="molecule type" value="Genomic_DNA"/>
</dbReference>
<evidence type="ECO:0000313" key="4">
    <source>
        <dbReference type="Proteomes" id="UP001485043"/>
    </source>
</evidence>
<dbReference type="InterPro" id="IPR003347">
    <property type="entry name" value="JmjC_dom"/>
</dbReference>
<dbReference type="Gene3D" id="2.60.120.650">
    <property type="entry name" value="Cupin"/>
    <property type="match status" value="1"/>
</dbReference>
<organism evidence="3 4">
    <name type="scientific">Apatococcus fuscideae</name>
    <dbReference type="NCBI Taxonomy" id="2026836"/>
    <lineage>
        <taxon>Eukaryota</taxon>
        <taxon>Viridiplantae</taxon>
        <taxon>Chlorophyta</taxon>
        <taxon>core chlorophytes</taxon>
        <taxon>Trebouxiophyceae</taxon>
        <taxon>Chlorellales</taxon>
        <taxon>Chlorellaceae</taxon>
        <taxon>Apatococcus</taxon>
    </lineage>
</organism>
<dbReference type="Pfam" id="PF13621">
    <property type="entry name" value="Cupin_8"/>
    <property type="match status" value="1"/>
</dbReference>
<dbReference type="Proteomes" id="UP001485043">
    <property type="component" value="Unassembled WGS sequence"/>
</dbReference>
<keyword evidence="4" id="KW-1185">Reference proteome</keyword>
<reference evidence="3 4" key="1">
    <citation type="journal article" date="2024" name="Nat. Commun.">
        <title>Phylogenomics reveals the evolutionary origins of lichenization in chlorophyte algae.</title>
        <authorList>
            <person name="Puginier C."/>
            <person name="Libourel C."/>
            <person name="Otte J."/>
            <person name="Skaloud P."/>
            <person name="Haon M."/>
            <person name="Grisel S."/>
            <person name="Petersen M."/>
            <person name="Berrin J.G."/>
            <person name="Delaux P.M."/>
            <person name="Dal Grande F."/>
            <person name="Keller J."/>
        </authorList>
    </citation>
    <scope>NUCLEOTIDE SEQUENCE [LARGE SCALE GENOMIC DNA]</scope>
    <source>
        <strain evidence="3 4">SAG 2523</strain>
    </source>
</reference>
<evidence type="ECO:0000313" key="3">
    <source>
        <dbReference type="EMBL" id="KAK9851544.1"/>
    </source>
</evidence>
<evidence type="ECO:0000259" key="2">
    <source>
        <dbReference type="PROSITE" id="PS51184"/>
    </source>
</evidence>
<comment type="similarity">
    <text evidence="1">Belongs to the JARID1 histone demethylase family.</text>
</comment>
<dbReference type="AlphaFoldDB" id="A0AAW1SQX8"/>
<dbReference type="PANTHER" id="PTHR12480">
    <property type="entry name" value="ARGININE DEMETHYLASE AND LYSYL-HYDROXYLASE JMJD"/>
    <property type="match status" value="1"/>
</dbReference>
<dbReference type="InterPro" id="IPR041667">
    <property type="entry name" value="Cupin_8"/>
</dbReference>
<dbReference type="PROSITE" id="PS51184">
    <property type="entry name" value="JMJC"/>
    <property type="match status" value="1"/>
</dbReference>
<dbReference type="SUPFAM" id="SSF51197">
    <property type="entry name" value="Clavaminate synthase-like"/>
    <property type="match status" value="1"/>
</dbReference>
<accession>A0AAW1SQX8</accession>
<gene>
    <name evidence="3" type="ORF">WJX84_008054</name>
</gene>
<proteinExistence type="inferred from homology"/>
<dbReference type="InterPro" id="IPR050910">
    <property type="entry name" value="JMJD6_ArgDemeth/LysHydrox"/>
</dbReference>
<name>A0AAW1SQX8_9CHLO</name>
<comment type="caution">
    <text evidence="3">The sequence shown here is derived from an EMBL/GenBank/DDBJ whole genome shotgun (WGS) entry which is preliminary data.</text>
</comment>
<feature type="domain" description="JmjC" evidence="2">
    <location>
        <begin position="90"/>
        <end position="206"/>
    </location>
</feature>
<sequence>MTQFALPQIDSGISALNVQEVYIQRGLPVVITQLASQWPITAACSLEKLRYTHGGVEVHVTGPNSSTWSKMGLKEYIDGFEEYKKLDSKPYLRTWNFLDDIPELKEMYHSPRHFQDRFQQLPENQRPPFTWLFVGPCGVQTPLHVDIWHTDAWLAQLEGRKRFRLFHPSRRAELVAKGLLADAAEMSSTSPAAGLIRWRLLMMEFH</sequence>
<protein>
    <recommendedName>
        <fullName evidence="2">JmjC domain-containing protein</fullName>
    </recommendedName>
</protein>
<evidence type="ECO:0000256" key="1">
    <source>
        <dbReference type="ARBA" id="ARBA00006801"/>
    </source>
</evidence>